<keyword evidence="7" id="KW-0927">Auxin signaling pathway</keyword>
<evidence type="ECO:0000313" key="12">
    <source>
        <dbReference type="Proteomes" id="UP001396334"/>
    </source>
</evidence>
<evidence type="ECO:0000256" key="8">
    <source>
        <dbReference type="ARBA" id="ARBA00025100"/>
    </source>
</evidence>
<feature type="transmembrane region" description="Helical" evidence="10">
    <location>
        <begin position="421"/>
        <end position="441"/>
    </location>
</feature>
<dbReference type="Pfam" id="PF03547">
    <property type="entry name" value="Mem_trans"/>
    <property type="match status" value="2"/>
</dbReference>
<feature type="transmembrane region" description="Helical" evidence="10">
    <location>
        <begin position="385"/>
        <end position="409"/>
    </location>
</feature>
<dbReference type="InterPro" id="IPR045033">
    <property type="entry name" value="PILS1/3/4/5/7"/>
</dbReference>
<feature type="transmembrane region" description="Helical" evidence="10">
    <location>
        <begin position="321"/>
        <end position="339"/>
    </location>
</feature>
<evidence type="ECO:0000256" key="10">
    <source>
        <dbReference type="SAM" id="Phobius"/>
    </source>
</evidence>
<feature type="transmembrane region" description="Helical" evidence="10">
    <location>
        <begin position="180"/>
        <end position="199"/>
    </location>
</feature>
<keyword evidence="12" id="KW-1185">Reference proteome</keyword>
<reference evidence="11 12" key="1">
    <citation type="journal article" date="2024" name="G3 (Bethesda)">
        <title>Genome assembly of Hibiscus sabdariffa L. provides insights into metabolisms of medicinal natural products.</title>
        <authorList>
            <person name="Kim T."/>
        </authorList>
    </citation>
    <scope>NUCLEOTIDE SEQUENCE [LARGE SCALE GENOMIC DNA]</scope>
    <source>
        <strain evidence="11">TK-2024</strain>
        <tissue evidence="11">Old leaves</tissue>
    </source>
</reference>
<feature type="transmembrane region" description="Helical" evidence="10">
    <location>
        <begin position="6"/>
        <end position="29"/>
    </location>
</feature>
<evidence type="ECO:0000256" key="2">
    <source>
        <dbReference type="ARBA" id="ARBA00022448"/>
    </source>
</evidence>
<evidence type="ECO:0000256" key="7">
    <source>
        <dbReference type="ARBA" id="ARBA00023294"/>
    </source>
</evidence>
<evidence type="ECO:0000313" key="11">
    <source>
        <dbReference type="EMBL" id="KAK8980629.1"/>
    </source>
</evidence>
<comment type="caution">
    <text evidence="11">The sequence shown here is derived from an EMBL/GenBank/DDBJ whole genome shotgun (WGS) entry which is preliminary data.</text>
</comment>
<evidence type="ECO:0000256" key="6">
    <source>
        <dbReference type="ARBA" id="ARBA00023136"/>
    </source>
</evidence>
<protein>
    <submittedName>
        <fullName evidence="11">Uncharacterized protein</fullName>
    </submittedName>
</protein>
<feature type="transmembrane region" description="Helical" evidence="10">
    <location>
        <begin position="351"/>
        <end position="373"/>
    </location>
</feature>
<dbReference type="EMBL" id="JBBPBN010000092">
    <property type="protein sequence ID" value="KAK8980629.1"/>
    <property type="molecule type" value="Genomic_DNA"/>
</dbReference>
<comment type="subcellular location">
    <subcellularLocation>
        <location evidence="1">Endoplasmic reticulum membrane</location>
        <topology evidence="1">Multi-pass membrane protein</topology>
    </subcellularLocation>
</comment>
<dbReference type="InterPro" id="IPR004776">
    <property type="entry name" value="Mem_transp_PIN-like"/>
</dbReference>
<dbReference type="Proteomes" id="UP001396334">
    <property type="component" value="Unassembled WGS sequence"/>
</dbReference>
<evidence type="ECO:0000256" key="1">
    <source>
        <dbReference type="ARBA" id="ARBA00004477"/>
    </source>
</evidence>
<dbReference type="PANTHER" id="PTHR31651">
    <property type="match status" value="1"/>
</dbReference>
<keyword evidence="5 10" id="KW-1133">Transmembrane helix</keyword>
<sequence>MGFVDLLVVAVIPVIQVLLATAVGLFMAVDSVNLLGPQARHSLNNNSWFTLCSAPRLCLAASPRPSLLKVWWFMPVNILLTFIIGSALAWFLIQITRTPPHLHGLVIGCSSAGRCWDWLLHLLSASVKCGQFANDHNPFLVPNMTAGNLGNLLLIVVPAVCREANSPFGDSSACSASGEAYASLSMAVGAIYIWSYVYIIMRVCANKSIAPTEGDSTANIDVLKESSKTCLESFEECLLPSSMHYVEMPVGGSVKGMQVPVIKKILHYISMIAEKIEFKMIFAPSTVAAILGFTIGSVSQIRKALIGDSAPLRALNSSASLLGEPATPCMTLIIGANLLNGLKRSGVSLPVIVGVILVRYLFMPLLGIGVVKAACSLGMVGSDPLYQFVLMIQYAVPPGMSVGIIAELLEVGESECSIIMLWSYLLGAFSLTIWSTFYMWILA</sequence>
<organism evidence="11 12">
    <name type="scientific">Hibiscus sabdariffa</name>
    <name type="common">roselle</name>
    <dbReference type="NCBI Taxonomy" id="183260"/>
    <lineage>
        <taxon>Eukaryota</taxon>
        <taxon>Viridiplantae</taxon>
        <taxon>Streptophyta</taxon>
        <taxon>Embryophyta</taxon>
        <taxon>Tracheophyta</taxon>
        <taxon>Spermatophyta</taxon>
        <taxon>Magnoliopsida</taxon>
        <taxon>eudicotyledons</taxon>
        <taxon>Gunneridae</taxon>
        <taxon>Pentapetalae</taxon>
        <taxon>rosids</taxon>
        <taxon>malvids</taxon>
        <taxon>Malvales</taxon>
        <taxon>Malvaceae</taxon>
        <taxon>Malvoideae</taxon>
        <taxon>Hibiscus</taxon>
    </lineage>
</organism>
<keyword evidence="3 10" id="KW-0812">Transmembrane</keyword>
<name>A0ABR2NWX9_9ROSI</name>
<keyword evidence="6 10" id="KW-0472">Membrane</keyword>
<evidence type="ECO:0000256" key="9">
    <source>
        <dbReference type="ARBA" id="ARBA00025752"/>
    </source>
</evidence>
<evidence type="ECO:0000256" key="3">
    <source>
        <dbReference type="ARBA" id="ARBA00022692"/>
    </source>
</evidence>
<gene>
    <name evidence="11" type="ORF">V6N11_072944</name>
</gene>
<accession>A0ABR2NWX9</accession>
<evidence type="ECO:0000256" key="4">
    <source>
        <dbReference type="ARBA" id="ARBA00022824"/>
    </source>
</evidence>
<evidence type="ECO:0000256" key="5">
    <source>
        <dbReference type="ARBA" id="ARBA00022989"/>
    </source>
</evidence>
<keyword evidence="4" id="KW-0256">Endoplasmic reticulum</keyword>
<feature type="transmembrane region" description="Helical" evidence="10">
    <location>
        <begin position="70"/>
        <end position="93"/>
    </location>
</feature>
<dbReference type="PANTHER" id="PTHR31651:SF6">
    <property type="entry name" value="PROTEIN PIN-LIKES 1-LIKE"/>
    <property type="match status" value="1"/>
</dbReference>
<comment type="function">
    <text evidence="8">Involved in cellular auxin homeostasis by regulating auxin metabolism. Regulates intracellular auxin accumulation at the endoplasmic reticulum and thus auxin availability for nuclear auxin signaling.</text>
</comment>
<comment type="similarity">
    <text evidence="9">Belongs to the auxin efflux carrier (TC 2.A.69.2) family.</text>
</comment>
<keyword evidence="2" id="KW-0813">Transport</keyword>
<proteinExistence type="inferred from homology"/>
<feature type="transmembrane region" description="Helical" evidence="10">
    <location>
        <begin position="281"/>
        <end position="301"/>
    </location>
</feature>